<gene>
    <name evidence="2" type="ORF">NJ959_10645</name>
</gene>
<evidence type="ECO:0000313" key="2">
    <source>
        <dbReference type="EMBL" id="MCP2728917.1"/>
    </source>
</evidence>
<accession>A0AAE3GUP2</accession>
<dbReference type="RefSeq" id="WP_254011708.1">
    <property type="nucleotide sequence ID" value="NZ_JAMZMM010000082.1"/>
</dbReference>
<protein>
    <submittedName>
        <fullName evidence="2">Uncharacterized protein</fullName>
    </submittedName>
</protein>
<keyword evidence="1" id="KW-1133">Transmembrane helix</keyword>
<sequence>MMILLGIYLLVACKLLHTWLKSLQKNLDISYDQKYLCWAVLAIATVFWPIVVPISYMEKCAKVERDFNKISINQIQDHLVCDLNR</sequence>
<dbReference type="Proteomes" id="UP001204953">
    <property type="component" value="Unassembled WGS sequence"/>
</dbReference>
<comment type="caution">
    <text evidence="2">The sequence shown here is derived from an EMBL/GenBank/DDBJ whole genome shotgun (WGS) entry which is preliminary data.</text>
</comment>
<feature type="transmembrane region" description="Helical" evidence="1">
    <location>
        <begin position="38"/>
        <end position="57"/>
    </location>
</feature>
<evidence type="ECO:0000313" key="3">
    <source>
        <dbReference type="Proteomes" id="UP001204953"/>
    </source>
</evidence>
<keyword evidence="3" id="KW-1185">Reference proteome</keyword>
<dbReference type="AlphaFoldDB" id="A0AAE3GUP2"/>
<reference evidence="2" key="1">
    <citation type="submission" date="2022-06" db="EMBL/GenBank/DDBJ databases">
        <title>New cyanobacteria of genus Symplocastrum in benthos of Lake Baikal.</title>
        <authorList>
            <person name="Sorokovikova E."/>
            <person name="Tikhonova I."/>
            <person name="Krasnopeev A."/>
            <person name="Evseev P."/>
            <person name="Gladkikh A."/>
            <person name="Belykh O."/>
        </authorList>
    </citation>
    <scope>NUCLEOTIDE SEQUENCE</scope>
    <source>
        <strain evidence="2">BBK-W-15</strain>
    </source>
</reference>
<keyword evidence="1" id="KW-0472">Membrane</keyword>
<dbReference type="EMBL" id="JAMZMM010000082">
    <property type="protein sequence ID" value="MCP2728917.1"/>
    <property type="molecule type" value="Genomic_DNA"/>
</dbReference>
<name>A0AAE3GUP2_9CYAN</name>
<evidence type="ECO:0000256" key="1">
    <source>
        <dbReference type="SAM" id="Phobius"/>
    </source>
</evidence>
<proteinExistence type="predicted"/>
<organism evidence="2 3">
    <name type="scientific">Limnofasciculus baicalensis BBK-W-15</name>
    <dbReference type="NCBI Taxonomy" id="2699891"/>
    <lineage>
        <taxon>Bacteria</taxon>
        <taxon>Bacillati</taxon>
        <taxon>Cyanobacteriota</taxon>
        <taxon>Cyanophyceae</taxon>
        <taxon>Coleofasciculales</taxon>
        <taxon>Coleofasciculaceae</taxon>
        <taxon>Limnofasciculus</taxon>
        <taxon>Limnofasciculus baicalensis</taxon>
    </lineage>
</organism>
<keyword evidence="1" id="KW-0812">Transmembrane</keyword>